<feature type="compositionally biased region" description="Polar residues" evidence="4">
    <location>
        <begin position="1005"/>
        <end position="1018"/>
    </location>
</feature>
<feature type="compositionally biased region" description="Acidic residues" evidence="4">
    <location>
        <begin position="954"/>
        <end position="965"/>
    </location>
</feature>
<feature type="compositionally biased region" description="Low complexity" evidence="4">
    <location>
        <begin position="1"/>
        <end position="21"/>
    </location>
</feature>
<dbReference type="OrthoDB" id="310853at2759"/>
<feature type="compositionally biased region" description="Acidic residues" evidence="4">
    <location>
        <begin position="1080"/>
        <end position="1091"/>
    </location>
</feature>
<evidence type="ECO:0000313" key="6">
    <source>
        <dbReference type="EMBL" id="CAB9498853.1"/>
    </source>
</evidence>
<dbReference type="GO" id="GO:0043111">
    <property type="term" value="P:replication fork arrest"/>
    <property type="evidence" value="ECO:0007669"/>
    <property type="project" value="TreeGrafter"/>
</dbReference>
<name>A0A9N8H6L8_9STRA</name>
<evidence type="ECO:0000259" key="5">
    <source>
        <dbReference type="Pfam" id="PF04821"/>
    </source>
</evidence>
<dbReference type="Pfam" id="PF04821">
    <property type="entry name" value="TIMELESS"/>
    <property type="match status" value="1"/>
</dbReference>
<dbReference type="InterPro" id="IPR044998">
    <property type="entry name" value="Timeless"/>
</dbReference>
<feature type="region of interest" description="Disordered" evidence="4">
    <location>
        <begin position="326"/>
        <end position="369"/>
    </location>
</feature>
<keyword evidence="2" id="KW-0539">Nucleus</keyword>
<dbReference type="GO" id="GO:0006281">
    <property type="term" value="P:DNA repair"/>
    <property type="evidence" value="ECO:0007669"/>
    <property type="project" value="TreeGrafter"/>
</dbReference>
<keyword evidence="7" id="KW-1185">Reference proteome</keyword>
<feature type="compositionally biased region" description="Low complexity" evidence="4">
    <location>
        <begin position="330"/>
        <end position="351"/>
    </location>
</feature>
<feature type="region of interest" description="Disordered" evidence="4">
    <location>
        <begin position="883"/>
        <end position="1058"/>
    </location>
</feature>
<reference evidence="6" key="1">
    <citation type="submission" date="2020-06" db="EMBL/GenBank/DDBJ databases">
        <authorList>
            <consortium name="Plant Systems Biology data submission"/>
        </authorList>
    </citation>
    <scope>NUCLEOTIDE SEQUENCE</scope>
    <source>
        <strain evidence="6">D6</strain>
    </source>
</reference>
<gene>
    <name evidence="6" type="ORF">SEMRO_47_G027740.1</name>
</gene>
<dbReference type="PANTHER" id="PTHR22940">
    <property type="entry name" value="TIMEOUT/TIMELESS-2"/>
    <property type="match status" value="1"/>
</dbReference>
<feature type="compositionally biased region" description="Polar residues" evidence="4">
    <location>
        <begin position="971"/>
        <end position="981"/>
    </location>
</feature>
<feature type="compositionally biased region" description="Acidic residues" evidence="4">
    <location>
        <begin position="1047"/>
        <end position="1058"/>
    </location>
</feature>
<dbReference type="GO" id="GO:0031298">
    <property type="term" value="C:replication fork protection complex"/>
    <property type="evidence" value="ECO:0007669"/>
    <property type="project" value="TreeGrafter"/>
</dbReference>
<proteinExistence type="predicted"/>
<dbReference type="GO" id="GO:0000076">
    <property type="term" value="P:DNA replication checkpoint signaling"/>
    <property type="evidence" value="ECO:0007669"/>
    <property type="project" value="TreeGrafter"/>
</dbReference>
<dbReference type="InterPro" id="IPR006906">
    <property type="entry name" value="Timeless_N"/>
</dbReference>
<keyword evidence="3" id="KW-0131">Cell cycle</keyword>
<dbReference type="EMBL" id="CAICTM010000047">
    <property type="protein sequence ID" value="CAB9498853.1"/>
    <property type="molecule type" value="Genomic_DNA"/>
</dbReference>
<dbReference type="Proteomes" id="UP001153069">
    <property type="component" value="Unassembled WGS sequence"/>
</dbReference>
<protein>
    <submittedName>
        <fullName evidence="6">Topoisomerase 1-associated factor 1</fullName>
    </submittedName>
</protein>
<comment type="caution">
    <text evidence="6">The sequence shown here is derived from an EMBL/GenBank/DDBJ whole genome shotgun (WGS) entry which is preliminary data.</text>
</comment>
<feature type="compositionally biased region" description="Acidic residues" evidence="4">
    <location>
        <begin position="887"/>
        <end position="908"/>
    </location>
</feature>
<evidence type="ECO:0000256" key="4">
    <source>
        <dbReference type="SAM" id="MobiDB-lite"/>
    </source>
</evidence>
<feature type="domain" description="Timeless N-terminal" evidence="5">
    <location>
        <begin position="82"/>
        <end position="400"/>
    </location>
</feature>
<accession>A0A9N8H6L8</accession>
<dbReference type="GO" id="GO:0003677">
    <property type="term" value="F:DNA binding"/>
    <property type="evidence" value="ECO:0007669"/>
    <property type="project" value="TreeGrafter"/>
</dbReference>
<evidence type="ECO:0000313" key="7">
    <source>
        <dbReference type="Proteomes" id="UP001153069"/>
    </source>
</evidence>
<evidence type="ECO:0000256" key="3">
    <source>
        <dbReference type="ARBA" id="ARBA00023306"/>
    </source>
</evidence>
<evidence type="ECO:0000256" key="2">
    <source>
        <dbReference type="ARBA" id="ARBA00023242"/>
    </source>
</evidence>
<feature type="compositionally biased region" description="Basic residues" evidence="4">
    <location>
        <begin position="938"/>
        <end position="950"/>
    </location>
</feature>
<comment type="subcellular location">
    <subcellularLocation>
        <location evidence="1">Nucleus</location>
    </subcellularLocation>
</comment>
<organism evidence="6 7">
    <name type="scientific">Seminavis robusta</name>
    <dbReference type="NCBI Taxonomy" id="568900"/>
    <lineage>
        <taxon>Eukaryota</taxon>
        <taxon>Sar</taxon>
        <taxon>Stramenopiles</taxon>
        <taxon>Ochrophyta</taxon>
        <taxon>Bacillariophyta</taxon>
        <taxon>Bacillariophyceae</taxon>
        <taxon>Bacillariophycidae</taxon>
        <taxon>Naviculales</taxon>
        <taxon>Naviculaceae</taxon>
        <taxon>Seminavis</taxon>
    </lineage>
</organism>
<evidence type="ECO:0000256" key="1">
    <source>
        <dbReference type="ARBA" id="ARBA00004123"/>
    </source>
</evidence>
<dbReference type="AlphaFoldDB" id="A0A9N8H6L8"/>
<feature type="region of interest" description="Disordered" evidence="4">
    <location>
        <begin position="1"/>
        <end position="41"/>
    </location>
</feature>
<feature type="region of interest" description="Disordered" evidence="4">
    <location>
        <begin position="1076"/>
        <end position="1103"/>
    </location>
</feature>
<sequence length="1103" mass="123992">MASIPYSSSGGSSRPSTTAAALPRKAPAVTPNIGRRNNGPVGLDRQMAVDKNVVDELLLVCGVIGTSTETTSNGVETLVPVTDCLNWLQDLQRALRRDEDLYRPISLLLGKWNVAPKKLLPLVLTCRYDTPMVLTIVKILVILTKPLHENTKRAGKLVIDTKNNKIPEEVIEEQKKLRKNALEQSDMLMEYKKAIVHHPSHRRNKSNKNKSKDEEGGLLSIFVSLLAEPLSKAGTRRTDADHLTIELVLHLFRNILSAEPIIRGSHESSEQSAQLHNECISLFERELVLEILLVLCQEMELRENAQYNLLVMELLHHLLKSQDPTAVARSMSTPNTTPTTVSTSVSTADSTKIGKQNKKSAPKPPQTATDGMLRAQLAKDRQQFKSGAPARHGNFGGTLMLKRQDGRRQYVAASAVLDQRPQASMAAASMAGPKKRKNRRTEPFIGSGRTLLAHTRAVQSRSVHRGPAAIRAQKTLYRFCERFLDKCYGPLMKSLKNEFRRDSVRLEGDQDKVVFFRIIWFFFQWFRVSGFGKTLQGNAGKANEKGEPEASKSALGQLIFTMDVFSFNLVLNATNTFIGHKAHIRLAQTVALYAEMMHMLHSMYKSEDPTEQIMALGLMDRLFYGSEPVDRLPKLLSSWIPGTTTREYACDLVEACHVTLKLLDANHKACADIMNSEEAKNATAPSKGKKKKKKLQTNDAVLQMKVAASDFDTNSYFLRKVVSNHTVFMYTKLLEQYELNAPQVNHRIISYFLRLEKHNVVGDDVHPRHLPEGLVDPLQTLIAPKPTTLEPMLYNMQLIMVLNKILNDPIIRKDKSYATTLAWAAGIVHNFATKAADNPALFAECLFKHPVPHRFCELTTNMYVNEELRMIVEKELLLETQRLERLNDDDDSDNDEDREQEEEVEFKDDDIRGVSAGGKRPKDDDSSSSDDDAGLQNKSKKKRKIQPKKKSSLEDESSDEEELEFEDKPRASNSKTTQSHSKGFKRKAWDDSDEELEFEDKPASGANTIAKSSKSGKQSVLDDSSDEEPDRDRETLKQSTKGRPTIDDDSSDESDDEDAIFVLRQRVIAEKKKLEKAILDEETSDDSDDDENQKKDASDDEAE</sequence>
<dbReference type="PANTHER" id="PTHR22940:SF4">
    <property type="entry name" value="PROTEIN TIMELESS HOMOLOG"/>
    <property type="match status" value="1"/>
</dbReference>